<dbReference type="Gene3D" id="3.40.190.290">
    <property type="match status" value="1"/>
</dbReference>
<evidence type="ECO:0000256" key="4">
    <source>
        <dbReference type="ARBA" id="ARBA00023163"/>
    </source>
</evidence>
<reference evidence="6 7" key="1">
    <citation type="submission" date="2014-12" db="EMBL/GenBank/DDBJ databases">
        <title>Genomes of Geoalkalibacter ferrihydriticus and Geoalkalibacter subterraneus, two haloalkaliphilic metal-reducing members of the Geobacteraceae.</title>
        <authorList>
            <person name="Badalamenti J.P."/>
            <person name="Torres C.I."/>
            <person name="Krajmalnik-Brown R."/>
            <person name="Bond D.R."/>
        </authorList>
    </citation>
    <scope>NUCLEOTIDE SEQUENCE [LARGE SCALE GENOMIC DNA]</scope>
    <source>
        <strain evidence="6 7">DSM 17813</strain>
    </source>
</reference>
<accession>A0A0C2ECB9</accession>
<dbReference type="Pfam" id="PF03466">
    <property type="entry name" value="LysR_substrate"/>
    <property type="match status" value="1"/>
</dbReference>
<proteinExistence type="inferred from homology"/>
<dbReference type="InterPro" id="IPR047788">
    <property type="entry name" value="LysR-like_Sec_metab"/>
</dbReference>
<dbReference type="InterPro" id="IPR036388">
    <property type="entry name" value="WH-like_DNA-bd_sf"/>
</dbReference>
<gene>
    <name evidence="6" type="ORF">GFER_11380</name>
</gene>
<comment type="similarity">
    <text evidence="1">Belongs to the LysR transcriptional regulatory family.</text>
</comment>
<dbReference type="PRINTS" id="PR00039">
    <property type="entry name" value="HTHLYSR"/>
</dbReference>
<name>A0A0C2ECB9_9BACT</name>
<dbReference type="RefSeq" id="WP_040099726.1">
    <property type="nucleotide sequence ID" value="NZ_JWJD01000004.1"/>
</dbReference>
<dbReference type="InterPro" id="IPR036390">
    <property type="entry name" value="WH_DNA-bd_sf"/>
</dbReference>
<dbReference type="CDD" id="cd08420">
    <property type="entry name" value="PBP2_CysL_like"/>
    <property type="match status" value="1"/>
</dbReference>
<dbReference type="PROSITE" id="PS50931">
    <property type="entry name" value="HTH_LYSR"/>
    <property type="match status" value="1"/>
</dbReference>
<dbReference type="SUPFAM" id="SSF53850">
    <property type="entry name" value="Periplasmic binding protein-like II"/>
    <property type="match status" value="1"/>
</dbReference>
<keyword evidence="3" id="KW-0238">DNA-binding</keyword>
<protein>
    <submittedName>
        <fullName evidence="6">LysR family transcriptional regulator</fullName>
    </submittedName>
</protein>
<feature type="domain" description="HTH lysR-type" evidence="5">
    <location>
        <begin position="1"/>
        <end position="58"/>
    </location>
</feature>
<dbReference type="NCBIfam" id="NF040786">
    <property type="entry name" value="LysR_Sec_metab"/>
    <property type="match status" value="1"/>
</dbReference>
<dbReference type="PANTHER" id="PTHR30126:SF39">
    <property type="entry name" value="HTH-TYPE TRANSCRIPTIONAL REGULATOR CYSL"/>
    <property type="match status" value="1"/>
</dbReference>
<dbReference type="Pfam" id="PF00126">
    <property type="entry name" value="HTH_1"/>
    <property type="match status" value="1"/>
</dbReference>
<dbReference type="GO" id="GO:0003700">
    <property type="term" value="F:DNA-binding transcription factor activity"/>
    <property type="evidence" value="ECO:0007669"/>
    <property type="project" value="InterPro"/>
</dbReference>
<dbReference type="AlphaFoldDB" id="A0A0C2ECB9"/>
<evidence type="ECO:0000256" key="1">
    <source>
        <dbReference type="ARBA" id="ARBA00009437"/>
    </source>
</evidence>
<evidence type="ECO:0000256" key="2">
    <source>
        <dbReference type="ARBA" id="ARBA00023015"/>
    </source>
</evidence>
<dbReference type="InterPro" id="IPR005119">
    <property type="entry name" value="LysR_subst-bd"/>
</dbReference>
<comment type="caution">
    <text evidence="6">The sequence shown here is derived from an EMBL/GenBank/DDBJ whole genome shotgun (WGS) entry which is preliminary data.</text>
</comment>
<keyword evidence="2" id="KW-0805">Transcription regulation</keyword>
<dbReference type="Gene3D" id="1.10.10.10">
    <property type="entry name" value="Winged helix-like DNA-binding domain superfamily/Winged helix DNA-binding domain"/>
    <property type="match status" value="1"/>
</dbReference>
<keyword evidence="7" id="KW-1185">Reference proteome</keyword>
<dbReference type="InterPro" id="IPR000847">
    <property type="entry name" value="LysR_HTH_N"/>
</dbReference>
<dbReference type="GO" id="GO:0000976">
    <property type="term" value="F:transcription cis-regulatory region binding"/>
    <property type="evidence" value="ECO:0007669"/>
    <property type="project" value="TreeGrafter"/>
</dbReference>
<dbReference type="SUPFAM" id="SSF46785">
    <property type="entry name" value="Winged helix' DNA-binding domain"/>
    <property type="match status" value="1"/>
</dbReference>
<dbReference type="PANTHER" id="PTHR30126">
    <property type="entry name" value="HTH-TYPE TRANSCRIPTIONAL REGULATOR"/>
    <property type="match status" value="1"/>
</dbReference>
<evidence type="ECO:0000313" key="7">
    <source>
        <dbReference type="Proteomes" id="UP000035068"/>
    </source>
</evidence>
<keyword evidence="4" id="KW-0804">Transcription</keyword>
<evidence type="ECO:0000256" key="3">
    <source>
        <dbReference type="ARBA" id="ARBA00023125"/>
    </source>
</evidence>
<evidence type="ECO:0000259" key="5">
    <source>
        <dbReference type="PROSITE" id="PS50931"/>
    </source>
</evidence>
<dbReference type="Proteomes" id="UP000035068">
    <property type="component" value="Unassembled WGS sequence"/>
</dbReference>
<sequence>MDLKRLEVFCRTVEHKSFTRAAEALLLSQPTVSEHIRHLEEMLGEKLLDRLGREVQPTPAGQILYQYAQRILRLKDEACQALEHFRGNLAGHLSLGASTIPGAYLLPRQIAALKRQVPAVQVSLQISGTSNIESGLLQGELELALIGAQAKDARLECRELFRDEIVLVAPPEHPLTRRPQVSLEDLRDEDFLLRERASGTRTVTVRALREQGFDLEKARVVAELGSGEAIRESVKAGIGIAFISSLAAAEERSRGTLAVVPLTDFSLRRPFFLVHRRNRELTPVAQLFCRRLAEAAAIAK</sequence>
<organism evidence="6 7">
    <name type="scientific">Geoalkalibacter ferrihydriticus DSM 17813</name>
    <dbReference type="NCBI Taxonomy" id="1121915"/>
    <lineage>
        <taxon>Bacteria</taxon>
        <taxon>Pseudomonadati</taxon>
        <taxon>Thermodesulfobacteriota</taxon>
        <taxon>Desulfuromonadia</taxon>
        <taxon>Desulfuromonadales</taxon>
        <taxon>Geoalkalibacteraceae</taxon>
        <taxon>Geoalkalibacter</taxon>
    </lineage>
</organism>
<dbReference type="FunFam" id="1.10.10.10:FF:000001">
    <property type="entry name" value="LysR family transcriptional regulator"/>
    <property type="match status" value="1"/>
</dbReference>
<dbReference type="EMBL" id="JWJD01000004">
    <property type="protein sequence ID" value="KIH76228.1"/>
    <property type="molecule type" value="Genomic_DNA"/>
</dbReference>
<evidence type="ECO:0000313" key="6">
    <source>
        <dbReference type="EMBL" id="KIH76228.1"/>
    </source>
</evidence>